<evidence type="ECO:0000256" key="1">
    <source>
        <dbReference type="SAM" id="MobiDB-lite"/>
    </source>
</evidence>
<dbReference type="AlphaFoldDB" id="A0AA34WHW5"/>
<accession>A0AA34WHW5</accession>
<evidence type="ECO:0000313" key="3">
    <source>
        <dbReference type="Proteomes" id="UP000008305"/>
    </source>
</evidence>
<keyword evidence="3" id="KW-1185">Reference proteome</keyword>
<sequence length="226" mass="24945">MIDPIQFLAGSDGEQESSSVKESLGTPLASELKKEIPAFTLGGEAKLSSDVIAPNALPNPMAMMQDENASLVDPELQEALDSEELKEQINNLRERLGEFRVSLEEGQTPKNLEQEHFHAVGVVMDLINEDLGAIAESTQQDLQKDKEEDAEHSLTRKVINWISSGEEVLNRALLYFSDRNGERENLANFLKVQYAVQRATQRAELFASIVGTSVSSIKTIMTTQLG</sequence>
<evidence type="ECO:0008006" key="4">
    <source>
        <dbReference type="Google" id="ProtNLM"/>
    </source>
</evidence>
<dbReference type="EMBL" id="CP002608">
    <property type="protein sequence ID" value="AEB41340.1"/>
    <property type="molecule type" value="Genomic_DNA"/>
</dbReference>
<gene>
    <name evidence="2" type="ordered locus">G5S_0334</name>
</gene>
<reference evidence="2 3" key="1">
    <citation type="journal article" date="2011" name="J. Bacteriol.">
        <title>Genome sequence of the obligate intracellular animal pathogen Chlamydia pecorum E58.</title>
        <authorList>
            <person name="Mojica S."/>
            <person name="Huot Creasy H."/>
            <person name="Daugherty S."/>
            <person name="Read T.D."/>
            <person name="Kim T."/>
            <person name="Kaltenboeck B."/>
            <person name="Bavoil P."/>
            <person name="Myers G.S."/>
        </authorList>
    </citation>
    <scope>NUCLEOTIDE SEQUENCE [LARGE SCALE GENOMIC DNA]</scope>
    <source>
        <strain evidence="2 3">E58</strain>
    </source>
</reference>
<proteinExistence type="predicted"/>
<feature type="region of interest" description="Disordered" evidence="1">
    <location>
        <begin position="1"/>
        <end position="26"/>
    </location>
</feature>
<dbReference type="KEGG" id="cpm:G5S_0334"/>
<dbReference type="RefSeq" id="WP_013712418.1">
    <property type="nucleotide sequence ID" value="NC_015408.1"/>
</dbReference>
<name>A0AA34WHW5_CHLPE</name>
<evidence type="ECO:0000313" key="2">
    <source>
        <dbReference type="EMBL" id="AEB41340.1"/>
    </source>
</evidence>
<dbReference type="Proteomes" id="UP000008305">
    <property type="component" value="Chromosome"/>
</dbReference>
<organism evidence="2 3">
    <name type="scientific">Chlamydia pecorum (strain ATCC VR-628 / DSM 29919 / E58)</name>
    <name type="common">Chlamydophila pecorum</name>
    <dbReference type="NCBI Taxonomy" id="331635"/>
    <lineage>
        <taxon>Bacteria</taxon>
        <taxon>Pseudomonadati</taxon>
        <taxon>Chlamydiota</taxon>
        <taxon>Chlamydiia</taxon>
        <taxon>Chlamydiales</taxon>
        <taxon>Chlamydiaceae</taxon>
        <taxon>Chlamydia/Chlamydophila group</taxon>
        <taxon>Chlamydia</taxon>
    </lineage>
</organism>
<protein>
    <recommendedName>
        <fullName evidence="4">Type III secretion protein</fullName>
    </recommendedName>
</protein>